<dbReference type="PANTHER" id="PTHR13779">
    <property type="entry name" value="WERNER HELICASE-INTERACTING PROTEIN 1 FAMILY MEMBER"/>
    <property type="match status" value="1"/>
</dbReference>
<evidence type="ECO:0000256" key="5">
    <source>
        <dbReference type="SAM" id="MobiDB-lite"/>
    </source>
</evidence>
<dbReference type="Pfam" id="PF16193">
    <property type="entry name" value="AAA_assoc_2"/>
    <property type="match status" value="1"/>
</dbReference>
<dbReference type="Pfam" id="PF00004">
    <property type="entry name" value="AAA"/>
    <property type="match status" value="1"/>
</dbReference>
<dbReference type="AlphaFoldDB" id="A0A6J7CSD1"/>
<dbReference type="GO" id="GO:0006261">
    <property type="term" value="P:DNA-templated DNA replication"/>
    <property type="evidence" value="ECO:0007669"/>
    <property type="project" value="TreeGrafter"/>
</dbReference>
<evidence type="ECO:0000313" key="7">
    <source>
        <dbReference type="EMBL" id="CAB4859855.1"/>
    </source>
</evidence>
<dbReference type="EMBL" id="CAFBLQ010000010">
    <property type="protein sequence ID" value="CAB4859855.1"/>
    <property type="molecule type" value="Genomic_DNA"/>
</dbReference>
<dbReference type="SUPFAM" id="SSF52540">
    <property type="entry name" value="P-loop containing nucleoside triphosphate hydrolases"/>
    <property type="match status" value="1"/>
</dbReference>
<reference evidence="7" key="1">
    <citation type="submission" date="2020-05" db="EMBL/GenBank/DDBJ databases">
        <authorList>
            <person name="Chiriac C."/>
            <person name="Salcher M."/>
            <person name="Ghai R."/>
            <person name="Kavagutti S V."/>
        </authorList>
    </citation>
    <scope>NUCLEOTIDE SEQUENCE</scope>
</reference>
<dbReference type="GO" id="GO:0016887">
    <property type="term" value="F:ATP hydrolysis activity"/>
    <property type="evidence" value="ECO:0007669"/>
    <property type="project" value="InterPro"/>
</dbReference>
<keyword evidence="4" id="KW-0067">ATP-binding</keyword>
<dbReference type="Gene3D" id="3.40.50.300">
    <property type="entry name" value="P-loop containing nucleotide triphosphate hydrolases"/>
    <property type="match status" value="1"/>
</dbReference>
<dbReference type="Gene3D" id="1.10.8.60">
    <property type="match status" value="1"/>
</dbReference>
<dbReference type="InterPro" id="IPR003593">
    <property type="entry name" value="AAA+_ATPase"/>
</dbReference>
<dbReference type="InterPro" id="IPR003959">
    <property type="entry name" value="ATPase_AAA_core"/>
</dbReference>
<dbReference type="InterPro" id="IPR008921">
    <property type="entry name" value="DNA_pol3_clamp-load_cplx_C"/>
</dbReference>
<proteinExistence type="inferred from homology"/>
<dbReference type="SUPFAM" id="SSF48019">
    <property type="entry name" value="post-AAA+ oligomerization domain-like"/>
    <property type="match status" value="1"/>
</dbReference>
<name>A0A6J7CSD1_9ZZZZ</name>
<dbReference type="FunFam" id="1.20.272.10:FF:000001">
    <property type="entry name" value="Putative AAA family ATPase"/>
    <property type="match status" value="1"/>
</dbReference>
<dbReference type="GO" id="GO:0000731">
    <property type="term" value="P:DNA synthesis involved in DNA repair"/>
    <property type="evidence" value="ECO:0007669"/>
    <property type="project" value="TreeGrafter"/>
</dbReference>
<dbReference type="FunFam" id="3.40.50.300:FF:000137">
    <property type="entry name" value="Replication-associated recombination protein A"/>
    <property type="match status" value="1"/>
</dbReference>
<dbReference type="InterPro" id="IPR051314">
    <property type="entry name" value="AAA_ATPase_RarA/MGS1/WRNIP1"/>
</dbReference>
<comment type="similarity">
    <text evidence="1">Belongs to the AAA ATPase family. RarA/MGS1/WRNIP1 subfamily.</text>
</comment>
<feature type="domain" description="AAA+ ATPase" evidence="6">
    <location>
        <begin position="59"/>
        <end position="176"/>
    </location>
</feature>
<dbReference type="CDD" id="cd00009">
    <property type="entry name" value="AAA"/>
    <property type="match status" value="1"/>
</dbReference>
<evidence type="ECO:0000256" key="2">
    <source>
        <dbReference type="ARBA" id="ARBA00022705"/>
    </source>
</evidence>
<dbReference type="InterPro" id="IPR032423">
    <property type="entry name" value="AAA_assoc_2"/>
</dbReference>
<dbReference type="GO" id="GO:0005524">
    <property type="term" value="F:ATP binding"/>
    <property type="evidence" value="ECO:0007669"/>
    <property type="project" value="UniProtKB-KW"/>
</dbReference>
<organism evidence="7">
    <name type="scientific">freshwater metagenome</name>
    <dbReference type="NCBI Taxonomy" id="449393"/>
    <lineage>
        <taxon>unclassified sequences</taxon>
        <taxon>metagenomes</taxon>
        <taxon>ecological metagenomes</taxon>
    </lineage>
</organism>
<accession>A0A6J7CSD1</accession>
<dbReference type="InterPro" id="IPR027417">
    <property type="entry name" value="P-loop_NTPase"/>
</dbReference>
<dbReference type="InterPro" id="IPR021886">
    <property type="entry name" value="MgsA_C"/>
</dbReference>
<feature type="region of interest" description="Disordered" evidence="5">
    <location>
        <begin position="366"/>
        <end position="413"/>
    </location>
</feature>
<protein>
    <submittedName>
        <fullName evidence="7">Unannotated protein</fullName>
    </submittedName>
</protein>
<keyword evidence="2" id="KW-0235">DNA replication</keyword>
<evidence type="ECO:0000256" key="3">
    <source>
        <dbReference type="ARBA" id="ARBA00022741"/>
    </source>
</evidence>
<feature type="compositionally biased region" description="Basic and acidic residues" evidence="5">
    <location>
        <begin position="379"/>
        <end position="394"/>
    </location>
</feature>
<evidence type="ECO:0000259" key="6">
    <source>
        <dbReference type="SMART" id="SM00382"/>
    </source>
</evidence>
<dbReference type="Pfam" id="PF12002">
    <property type="entry name" value="MgsA_C"/>
    <property type="match status" value="1"/>
</dbReference>
<sequence length="438" mass="47533">MDQLFDASEGERPVRSGGVAGERAPLAARLRPERLEDVVGQLHLLGEGMALRMAIERGRPHSMLLHGPPGTGKTTIARIVAASADAAFEELSAVEAGRAEVRGVLERAAHRIEARGGSTVLFLDEIHRFNKAQQDVLLPAVEEGLVVLIGATTENPYFEVNAALLSRTQVYELHELSASDLEVLLRRGVDRGAAEDHPVTDEALAFLAERSHGDARTALQALELAAATAAAGTPITLEVAEDALQRRALRYDRAGDLHYDSISAWIKSTRGSDPDASLYYLALMLEGGEDPRFIARRMVIFASEDVGNADPQALTVAIAAAHAVDHVGMPEAAWALSQAAIYLSLAPKSKEAYVALDRARRVIRERGAMPPPAHLRPGARSERADAQDYDDPHQRPGHLSPQQLMPDGLVGERFYRPDEQEAELVARLERIRAARGQD</sequence>
<dbReference type="SMART" id="SM00382">
    <property type="entry name" value="AAA"/>
    <property type="match status" value="1"/>
</dbReference>
<evidence type="ECO:0000256" key="4">
    <source>
        <dbReference type="ARBA" id="ARBA00022840"/>
    </source>
</evidence>
<evidence type="ECO:0000256" key="1">
    <source>
        <dbReference type="ARBA" id="ARBA00008959"/>
    </source>
</evidence>
<dbReference type="Gene3D" id="1.10.3710.10">
    <property type="entry name" value="DNA polymerase III clamp loader subunits, C-terminal domain"/>
    <property type="match status" value="1"/>
</dbReference>
<dbReference type="GO" id="GO:0008047">
    <property type="term" value="F:enzyme activator activity"/>
    <property type="evidence" value="ECO:0007669"/>
    <property type="project" value="TreeGrafter"/>
</dbReference>
<gene>
    <name evidence="7" type="ORF">UFOPK3423_00165</name>
</gene>
<dbReference type="CDD" id="cd18139">
    <property type="entry name" value="HLD_clamp_RarA"/>
    <property type="match status" value="1"/>
</dbReference>
<dbReference type="Gene3D" id="1.20.272.10">
    <property type="match status" value="1"/>
</dbReference>
<dbReference type="GO" id="GO:0003677">
    <property type="term" value="F:DNA binding"/>
    <property type="evidence" value="ECO:0007669"/>
    <property type="project" value="InterPro"/>
</dbReference>
<keyword evidence="3" id="KW-0547">Nucleotide-binding</keyword>
<feature type="region of interest" description="Disordered" evidence="5">
    <location>
        <begin position="1"/>
        <end position="23"/>
    </location>
</feature>
<dbReference type="PANTHER" id="PTHR13779:SF7">
    <property type="entry name" value="ATPASE WRNIP1"/>
    <property type="match status" value="1"/>
</dbReference>
<dbReference type="GO" id="GO:0017116">
    <property type="term" value="F:single-stranded DNA helicase activity"/>
    <property type="evidence" value="ECO:0007669"/>
    <property type="project" value="TreeGrafter"/>
</dbReference>